<dbReference type="EC" id="4.1.1.20" evidence="5 6"/>
<dbReference type="GO" id="GO:0008836">
    <property type="term" value="F:diaminopimelate decarboxylase activity"/>
    <property type="evidence" value="ECO:0007669"/>
    <property type="project" value="UniProtKB-UniRule"/>
</dbReference>
<dbReference type="PRINTS" id="PR01181">
    <property type="entry name" value="DAPDCRBXLASE"/>
</dbReference>
<evidence type="ECO:0000256" key="6">
    <source>
        <dbReference type="NCBIfam" id="TIGR01048"/>
    </source>
</evidence>
<sequence length="380" mass="42135">MPFSLPSDLASRPTPFYLYDLALLRRTVQAAQHAARSRHIQVHYALKANANLPILHLMHEHRIGADCVSGNEVHRALEAGFRPEHIVFAGVGKSDAEINLALAADIWCFNVESGAELQVLNELAGRQSRRARVALRLNPNVDARTHHYITTGLEANKFGIGMAELPAVVDLLPTLPNIELVGLHVHIGSQITDLSVFETLCHRVNELQTWFEHRGLPLAHLNVGGGLGVNYQQPDAELVPDFEAYFSIFERLLQRRPGQQVHVELGRALVAQCGTLVSRVLYVKESQQTRFAILDAGLTELIRPALYQSFHLIENLTGQGAEQLYDVVGPICESSDTFGRRVPLPETRRGDVMVLRTAGAYGEVMASRYNLRDLAPAVYV</sequence>
<keyword evidence="2 5" id="KW-0210">Decarboxylase</keyword>
<evidence type="ECO:0000256" key="2">
    <source>
        <dbReference type="ARBA" id="ARBA00022793"/>
    </source>
</evidence>
<dbReference type="PRINTS" id="PR01179">
    <property type="entry name" value="ODADCRBXLASE"/>
</dbReference>
<feature type="active site" description="Proton donor" evidence="7">
    <location>
        <position position="332"/>
    </location>
</feature>
<keyword evidence="10" id="KW-1185">Reference proteome</keyword>
<dbReference type="Pfam" id="PF00278">
    <property type="entry name" value="Orn_DAP_Arg_deC"/>
    <property type="match status" value="1"/>
</dbReference>
<evidence type="ECO:0000313" key="10">
    <source>
        <dbReference type="Proteomes" id="UP000326380"/>
    </source>
</evidence>
<dbReference type="NCBIfam" id="TIGR01048">
    <property type="entry name" value="lysA"/>
    <property type="match status" value="1"/>
</dbReference>
<keyword evidence="5" id="KW-0028">Amino-acid biosynthesis</keyword>
<feature type="binding site" evidence="5">
    <location>
        <position position="307"/>
    </location>
    <ligand>
        <name>substrate</name>
    </ligand>
</feature>
<evidence type="ECO:0000256" key="5">
    <source>
        <dbReference type="HAMAP-Rule" id="MF_02120"/>
    </source>
</evidence>
<dbReference type="CDD" id="cd06828">
    <property type="entry name" value="PLPDE_III_DapDC"/>
    <property type="match status" value="1"/>
</dbReference>
<comment type="similarity">
    <text evidence="5">Belongs to the Orn/Lys/Arg decarboxylase class-II family. LysA subfamily.</text>
</comment>
<feature type="binding site" evidence="5">
    <location>
        <position position="267"/>
    </location>
    <ligand>
        <name>substrate</name>
    </ligand>
</feature>
<comment type="pathway">
    <text evidence="5 8">Amino-acid biosynthesis; L-lysine biosynthesis via DAP pathway; L-lysine from DL-2,6-diaminopimelate: step 1/1.</text>
</comment>
<evidence type="ECO:0000256" key="1">
    <source>
        <dbReference type="ARBA" id="ARBA00001933"/>
    </source>
</evidence>
<comment type="catalytic activity">
    <reaction evidence="5 8">
        <text>meso-2,6-diaminopimelate + H(+) = L-lysine + CO2</text>
        <dbReference type="Rhea" id="RHEA:15101"/>
        <dbReference type="ChEBI" id="CHEBI:15378"/>
        <dbReference type="ChEBI" id="CHEBI:16526"/>
        <dbReference type="ChEBI" id="CHEBI:32551"/>
        <dbReference type="ChEBI" id="CHEBI:57791"/>
        <dbReference type="EC" id="4.1.1.20"/>
    </reaction>
</comment>
<feature type="binding site" evidence="5">
    <location>
        <position position="361"/>
    </location>
    <ligand>
        <name>pyridoxal 5'-phosphate</name>
        <dbReference type="ChEBI" id="CHEBI:597326"/>
    </ligand>
</feature>
<dbReference type="SUPFAM" id="SSF51419">
    <property type="entry name" value="PLP-binding barrel"/>
    <property type="match status" value="1"/>
</dbReference>
<feature type="modified residue" description="N6-(pyridoxal phosphate)lysine" evidence="5 7">
    <location>
        <position position="47"/>
    </location>
</feature>
<gene>
    <name evidence="5 9" type="primary">lysA</name>
    <name evidence="9" type="ORF">F0P96_01245</name>
</gene>
<dbReference type="FunFam" id="3.20.20.10:FF:000003">
    <property type="entry name" value="Diaminopimelate decarboxylase"/>
    <property type="match status" value="1"/>
</dbReference>
<dbReference type="InterPro" id="IPR022644">
    <property type="entry name" value="De-COase2_N"/>
</dbReference>
<feature type="binding site" evidence="5">
    <location>
        <position position="361"/>
    </location>
    <ligand>
        <name>substrate</name>
    </ligand>
</feature>
<feature type="binding site" evidence="5">
    <location>
        <position position="333"/>
    </location>
    <ligand>
        <name>substrate</name>
    </ligand>
</feature>
<dbReference type="GO" id="GO:0009089">
    <property type="term" value="P:lysine biosynthetic process via diaminopimelate"/>
    <property type="evidence" value="ECO:0007669"/>
    <property type="project" value="UniProtKB-UniRule"/>
</dbReference>
<dbReference type="Gene3D" id="3.20.20.10">
    <property type="entry name" value="Alanine racemase"/>
    <property type="match status" value="1"/>
</dbReference>
<dbReference type="Pfam" id="PF02784">
    <property type="entry name" value="Orn_Arg_deC_N"/>
    <property type="match status" value="1"/>
</dbReference>
<name>A0A7L4ZUU4_9BACT</name>
<keyword evidence="3 5" id="KW-0663">Pyridoxal phosphate</keyword>
<dbReference type="GO" id="GO:0030170">
    <property type="term" value="F:pyridoxal phosphate binding"/>
    <property type="evidence" value="ECO:0007669"/>
    <property type="project" value="UniProtKB-UniRule"/>
</dbReference>
<dbReference type="Gene3D" id="2.40.37.10">
    <property type="entry name" value="Lyase, Ornithine Decarboxylase, Chain A, domain 1"/>
    <property type="match status" value="1"/>
</dbReference>
<dbReference type="InterPro" id="IPR009006">
    <property type="entry name" value="Ala_racemase/Decarboxylase_C"/>
</dbReference>
<keyword evidence="5 8" id="KW-0457">Lysine biosynthesis</keyword>
<dbReference type="InterPro" id="IPR002986">
    <property type="entry name" value="DAP_deCOOHase_LysA"/>
</dbReference>
<evidence type="ECO:0000256" key="8">
    <source>
        <dbReference type="RuleBase" id="RU003738"/>
    </source>
</evidence>
<comment type="function">
    <text evidence="5">Specifically catalyzes the decarboxylation of meso-diaminopimelate (meso-DAP) to L-lysine.</text>
</comment>
<dbReference type="InterPro" id="IPR029066">
    <property type="entry name" value="PLP-binding_barrel"/>
</dbReference>
<feature type="binding site" evidence="5">
    <location>
        <begin position="264"/>
        <end position="267"/>
    </location>
    <ligand>
        <name>pyridoxal 5'-phosphate</name>
        <dbReference type="ChEBI" id="CHEBI:597326"/>
    </ligand>
</feature>
<accession>A0A7L4ZUU4</accession>
<dbReference type="RefSeq" id="WP_151076928.1">
    <property type="nucleotide sequence ID" value="NZ_CP047647.1"/>
</dbReference>
<feature type="binding site" evidence="5">
    <location>
        <position position="303"/>
    </location>
    <ligand>
        <name>substrate</name>
    </ligand>
</feature>
<protein>
    <recommendedName>
        <fullName evidence="5 6">Diaminopimelate decarboxylase</fullName>
        <shortName evidence="5">DAP decarboxylase</shortName>
        <shortName evidence="5">DAPDC</shortName>
        <ecNumber evidence="5 6">4.1.1.20</ecNumber>
    </recommendedName>
</protein>
<dbReference type="InterPro" id="IPR000183">
    <property type="entry name" value="Orn/DAP/Arg_de-COase"/>
</dbReference>
<evidence type="ECO:0000256" key="3">
    <source>
        <dbReference type="ARBA" id="ARBA00022898"/>
    </source>
</evidence>
<keyword evidence="4 5" id="KW-0456">Lyase</keyword>
<proteinExistence type="inferred from homology"/>
<dbReference type="PANTHER" id="PTHR43727:SF2">
    <property type="entry name" value="GROUP IV DECARBOXYLASE"/>
    <property type="match status" value="1"/>
</dbReference>
<dbReference type="InterPro" id="IPR022657">
    <property type="entry name" value="De-COase2_CS"/>
</dbReference>
<dbReference type="InterPro" id="IPR022643">
    <property type="entry name" value="De-COase2_C"/>
</dbReference>
<dbReference type="SUPFAM" id="SSF50621">
    <property type="entry name" value="Alanine racemase C-terminal domain-like"/>
    <property type="match status" value="1"/>
</dbReference>
<comment type="cofactor">
    <cofactor evidence="1 5 7 8">
        <name>pyridoxal 5'-phosphate</name>
        <dbReference type="ChEBI" id="CHEBI:597326"/>
    </cofactor>
</comment>
<reference evidence="9 10" key="1">
    <citation type="submission" date="2019-09" db="EMBL/GenBank/DDBJ databases">
        <title>Genome sequence of Hymenobacter sp. M3.</title>
        <authorList>
            <person name="Srinivasan S."/>
        </authorList>
    </citation>
    <scope>NUCLEOTIDE SEQUENCE [LARGE SCALE GENOMIC DNA]</scope>
    <source>
        <strain evidence="9 10">M3</strain>
    </source>
</reference>
<organism evidence="9 10">
    <name type="scientific">Hymenobacter busanensis</name>
    <dbReference type="NCBI Taxonomy" id="2607656"/>
    <lineage>
        <taxon>Bacteria</taxon>
        <taxon>Pseudomonadati</taxon>
        <taxon>Bacteroidota</taxon>
        <taxon>Cytophagia</taxon>
        <taxon>Cytophagales</taxon>
        <taxon>Hymenobacteraceae</taxon>
        <taxon>Hymenobacter</taxon>
    </lineage>
</organism>
<dbReference type="AlphaFoldDB" id="A0A7L4ZUU4"/>
<evidence type="ECO:0000256" key="4">
    <source>
        <dbReference type="ARBA" id="ARBA00023239"/>
    </source>
</evidence>
<dbReference type="HAMAP" id="MF_02120">
    <property type="entry name" value="LysA"/>
    <property type="match status" value="1"/>
</dbReference>
<evidence type="ECO:0000313" key="9">
    <source>
        <dbReference type="EMBL" id="KAA9339280.1"/>
    </source>
</evidence>
<dbReference type="Proteomes" id="UP000326380">
    <property type="component" value="Unassembled WGS sequence"/>
</dbReference>
<feature type="binding site" evidence="5">
    <location>
        <position position="226"/>
    </location>
    <ligand>
        <name>pyridoxal 5'-phosphate</name>
        <dbReference type="ChEBI" id="CHEBI:597326"/>
    </ligand>
</feature>
<dbReference type="EMBL" id="VTWU01000001">
    <property type="protein sequence ID" value="KAA9339280.1"/>
    <property type="molecule type" value="Genomic_DNA"/>
</dbReference>
<comment type="caution">
    <text evidence="9">The sequence shown here is derived from an EMBL/GenBank/DDBJ whole genome shotgun (WGS) entry which is preliminary data.</text>
</comment>
<dbReference type="PANTHER" id="PTHR43727">
    <property type="entry name" value="DIAMINOPIMELATE DECARBOXYLASE"/>
    <property type="match status" value="1"/>
</dbReference>
<dbReference type="PROSITE" id="PS00879">
    <property type="entry name" value="ODR_DC_2_2"/>
    <property type="match status" value="1"/>
</dbReference>
<evidence type="ECO:0000256" key="7">
    <source>
        <dbReference type="PIRSR" id="PIRSR600183-50"/>
    </source>
</evidence>
<comment type="subunit">
    <text evidence="5">Homodimer.</text>
</comment>